<dbReference type="AlphaFoldDB" id="A0A8D5FIH8"/>
<sequence length="324" mass="34063">MVVAGNPTMIHILLGFNPAPIGTAPYTPAFTGAKQVLAAEIGMSFPNLTINTLPLIAGFIGGDTLAAMIAVNLENESPGTLLIDLGTNGELVLKGRDGFYATSCATGPAFEGAAISCGMQAIPGAINAVRLRSHTELPEYTVITKKGKQTEPKGICGSGIISAIAAFSRTGLIEKNGRIADLKDAPAVKTTDGTNRIILGSNRKQIAINQKDIRAVQLGKGALITGIDFLLRAAGMESPSKIIIAGAFGSFLRKDDMLTLGMIPAISPDRIKMAGNAAGTGAIMALCDDYYFNRTKELARLIRIIDLATDVSFQSSFVRQLHFP</sequence>
<keyword evidence="4" id="KW-1185">Reference proteome</keyword>
<name>A0A8D5FIH8_9BACT</name>
<accession>A0A8D5FIH8</accession>
<feature type="domain" description="RACo C-terminal" evidence="1">
    <location>
        <begin position="80"/>
        <end position="324"/>
    </location>
</feature>
<evidence type="ECO:0000313" key="3">
    <source>
        <dbReference type="EMBL" id="BCL62247.1"/>
    </source>
</evidence>
<evidence type="ECO:0000259" key="2">
    <source>
        <dbReference type="Pfam" id="PF17651"/>
    </source>
</evidence>
<evidence type="ECO:0000259" key="1">
    <source>
        <dbReference type="Pfam" id="PF14574"/>
    </source>
</evidence>
<feature type="domain" description="RACo-like middle region" evidence="2">
    <location>
        <begin position="1"/>
        <end position="75"/>
    </location>
</feature>
<dbReference type="PANTHER" id="PTHR42895">
    <property type="entry name" value="IRON-SULFUR CLUSTER-BINDING PROTEIN-RELATED"/>
    <property type="match status" value="1"/>
</dbReference>
<dbReference type="Pfam" id="PF14574">
    <property type="entry name" value="RACo_C_ter"/>
    <property type="match status" value="1"/>
</dbReference>
<gene>
    <name evidence="3" type="ORF">DGMP_29400</name>
</gene>
<organism evidence="3 4">
    <name type="scientific">Desulfomarina profundi</name>
    <dbReference type="NCBI Taxonomy" id="2772557"/>
    <lineage>
        <taxon>Bacteria</taxon>
        <taxon>Pseudomonadati</taxon>
        <taxon>Thermodesulfobacteriota</taxon>
        <taxon>Desulfobulbia</taxon>
        <taxon>Desulfobulbales</taxon>
        <taxon>Desulfobulbaceae</taxon>
        <taxon>Desulfomarina</taxon>
    </lineage>
</organism>
<dbReference type="PANTHER" id="PTHR42895:SF1">
    <property type="entry name" value="IRON-SULFUR CLUSTER PROTEIN"/>
    <property type="match status" value="1"/>
</dbReference>
<dbReference type="EMBL" id="AP024086">
    <property type="protein sequence ID" value="BCL62247.1"/>
    <property type="molecule type" value="Genomic_DNA"/>
</dbReference>
<evidence type="ECO:0000313" key="4">
    <source>
        <dbReference type="Proteomes" id="UP000826725"/>
    </source>
</evidence>
<dbReference type="Proteomes" id="UP000826725">
    <property type="component" value="Chromosome"/>
</dbReference>
<dbReference type="InterPro" id="IPR027980">
    <property type="entry name" value="RACo_C"/>
</dbReference>
<proteinExistence type="predicted"/>
<dbReference type="InterPro" id="IPR052911">
    <property type="entry name" value="Corrinoid_activation_enz"/>
</dbReference>
<reference evidence="3" key="1">
    <citation type="submission" date="2020-09" db="EMBL/GenBank/DDBJ databases">
        <title>Desulfogranum mesoprofundum gen. nov., sp. nov., a novel mesophilic, sulfate-reducing chemolithoautotroph isolated from a deep-sea hydrothermal vent chimney in the Suiyo Seamount.</title>
        <authorList>
            <person name="Hashimoto Y."/>
            <person name="Nakagawa S."/>
        </authorList>
    </citation>
    <scope>NUCLEOTIDE SEQUENCE</scope>
    <source>
        <strain evidence="3">KT2</strain>
    </source>
</reference>
<dbReference type="Pfam" id="PF17651">
    <property type="entry name" value="Raco_middle"/>
    <property type="match status" value="1"/>
</dbReference>
<protein>
    <recommendedName>
        <fullName evidence="5">RACo C-terminal domain-containing protein</fullName>
    </recommendedName>
</protein>
<evidence type="ECO:0008006" key="5">
    <source>
        <dbReference type="Google" id="ProtNLM"/>
    </source>
</evidence>
<dbReference type="InterPro" id="IPR041414">
    <property type="entry name" value="Raco-like_middle"/>
</dbReference>
<dbReference type="KEGG" id="dbk:DGMP_29400"/>